<evidence type="ECO:0000313" key="2">
    <source>
        <dbReference type="EMBL" id="GGU79932.1"/>
    </source>
</evidence>
<name>A0A8H9HR16_KITAU</name>
<dbReference type="GeneID" id="97486547"/>
<dbReference type="EMBL" id="BMUB01000007">
    <property type="protein sequence ID" value="GGU79932.1"/>
    <property type="molecule type" value="Genomic_DNA"/>
</dbReference>
<dbReference type="RefSeq" id="WP_197697969.1">
    <property type="nucleotide sequence ID" value="NZ_BMUB01000007.1"/>
</dbReference>
<sequence>MGMSPTSRRARVRALTGLSALALAAAGFAAAPAAQADQPGSEFAGQSHPYRHGVVPTKESAEHANANSAAATRTSNLRYGGGVDGIGVTTGAPKVYVVFWGSQWGTAGTDANGYTTLTGDPSGEAVRAQQLYKGLGTNNETWSGVMTQYCQGVATGATSCGSTAAHVGYPTGGALAGVWVDNSAAAPGQATGNQIANEAIKAAGHFGNTTSAANRNVQYVVLSPTGTHPDGFNTSSGNFCAWHDWNGDTTLTGGAATSPYGDIAFSNDPYVTDMGTSCGQNYVNSGNAGLLDGVTMVFGHEYAETVTDQNPAGGWTDSTGYENADKCAWKGVGGTGGSQNVAFATGSFAMQGTWSNAVSGCQISHAIVP</sequence>
<feature type="signal peptide" evidence="1">
    <location>
        <begin position="1"/>
        <end position="36"/>
    </location>
</feature>
<dbReference type="Proteomes" id="UP000610124">
    <property type="component" value="Unassembled WGS sequence"/>
</dbReference>
<evidence type="ECO:0000313" key="3">
    <source>
        <dbReference type="Proteomes" id="UP000610124"/>
    </source>
</evidence>
<reference evidence="2" key="1">
    <citation type="journal article" date="2014" name="Int. J. Syst. Evol. Microbiol.">
        <title>Complete genome sequence of Corynebacterium casei LMG S-19264T (=DSM 44701T), isolated from a smear-ripened cheese.</title>
        <authorList>
            <consortium name="US DOE Joint Genome Institute (JGI-PGF)"/>
            <person name="Walter F."/>
            <person name="Albersmeier A."/>
            <person name="Kalinowski J."/>
            <person name="Ruckert C."/>
        </authorList>
    </citation>
    <scope>NUCLEOTIDE SEQUENCE</scope>
    <source>
        <strain evidence="2">JCM 4434</strain>
    </source>
</reference>
<protein>
    <recommendedName>
        <fullName evidence="4">Serine protease</fullName>
    </recommendedName>
</protein>
<dbReference type="InterPro" id="IPR006311">
    <property type="entry name" value="TAT_signal"/>
</dbReference>
<comment type="caution">
    <text evidence="2">The sequence shown here is derived from an EMBL/GenBank/DDBJ whole genome shotgun (WGS) entry which is preliminary data.</text>
</comment>
<dbReference type="PROSITE" id="PS51318">
    <property type="entry name" value="TAT"/>
    <property type="match status" value="1"/>
</dbReference>
<dbReference type="AlphaFoldDB" id="A0A8H9HR16"/>
<feature type="chain" id="PRO_5034661829" description="Serine protease" evidence="1">
    <location>
        <begin position="37"/>
        <end position="369"/>
    </location>
</feature>
<gene>
    <name evidence="2" type="ORF">GCM10010502_34840</name>
</gene>
<evidence type="ECO:0000256" key="1">
    <source>
        <dbReference type="SAM" id="SignalP"/>
    </source>
</evidence>
<reference evidence="2" key="2">
    <citation type="submission" date="2020-09" db="EMBL/GenBank/DDBJ databases">
        <authorList>
            <person name="Sun Q."/>
            <person name="Ohkuma M."/>
        </authorList>
    </citation>
    <scope>NUCLEOTIDE SEQUENCE</scope>
    <source>
        <strain evidence="2">JCM 4434</strain>
    </source>
</reference>
<keyword evidence="1" id="KW-0732">Signal</keyword>
<proteinExistence type="predicted"/>
<organism evidence="2 3">
    <name type="scientific">Kitasatospora aureofaciens</name>
    <name type="common">Streptomyces aureofaciens</name>
    <dbReference type="NCBI Taxonomy" id="1894"/>
    <lineage>
        <taxon>Bacteria</taxon>
        <taxon>Bacillati</taxon>
        <taxon>Actinomycetota</taxon>
        <taxon>Actinomycetes</taxon>
        <taxon>Kitasatosporales</taxon>
        <taxon>Streptomycetaceae</taxon>
        <taxon>Kitasatospora</taxon>
    </lineage>
</organism>
<accession>A0A8H9HR16</accession>
<evidence type="ECO:0008006" key="4">
    <source>
        <dbReference type="Google" id="ProtNLM"/>
    </source>
</evidence>